<dbReference type="RefSeq" id="WP_386189155.1">
    <property type="nucleotide sequence ID" value="NZ_JBHSBC010000008.1"/>
</dbReference>
<dbReference type="Proteomes" id="UP001595698">
    <property type="component" value="Unassembled WGS sequence"/>
</dbReference>
<reference evidence="3" key="1">
    <citation type="journal article" date="2019" name="Int. J. Syst. Evol. Microbiol.">
        <title>The Global Catalogue of Microorganisms (GCM) 10K type strain sequencing project: providing services to taxonomists for standard genome sequencing and annotation.</title>
        <authorList>
            <consortium name="The Broad Institute Genomics Platform"/>
            <consortium name="The Broad Institute Genome Sequencing Center for Infectious Disease"/>
            <person name="Wu L."/>
            <person name="Ma J."/>
        </authorList>
    </citation>
    <scope>NUCLEOTIDE SEQUENCE [LARGE SCALE GENOMIC DNA]</scope>
    <source>
        <strain evidence="3">TBRC 7912</strain>
    </source>
</reference>
<sequence>MSQTPTVGQTVHYVSYGTPGGEYPSVCRAAIVTEVSSYAPPQHADDDMQARCHLAVMNPTGMFFNEVDYGPQNVPGTWHWPESVDEPGQVEPEPEVWNPYRERAALVAYLAAVYPSAIVPNADPDEPNWPVIYVTTPQGQLSWHLSSDDLDLFPHVPVLDADQSPAWDGHTTAEKYERLARLVEAVSNVPGKA</sequence>
<name>A0ABV8EYA6_9ACTN</name>
<gene>
    <name evidence="2" type="ORF">ACFOYY_08650</name>
</gene>
<dbReference type="InterPro" id="IPR057362">
    <property type="entry name" value="WDGH"/>
</dbReference>
<organism evidence="2 3">
    <name type="scientific">Streptosporangium jomthongense</name>
    <dbReference type="NCBI Taxonomy" id="1193683"/>
    <lineage>
        <taxon>Bacteria</taxon>
        <taxon>Bacillati</taxon>
        <taxon>Actinomycetota</taxon>
        <taxon>Actinomycetes</taxon>
        <taxon>Streptosporangiales</taxon>
        <taxon>Streptosporangiaceae</taxon>
        <taxon>Streptosporangium</taxon>
    </lineage>
</organism>
<comment type="caution">
    <text evidence="2">The sequence shown here is derived from an EMBL/GenBank/DDBJ whole genome shotgun (WGS) entry which is preliminary data.</text>
</comment>
<protein>
    <recommendedName>
        <fullName evidence="1">WDGH domain-containing protein</fullName>
    </recommendedName>
</protein>
<dbReference type="EMBL" id="JBHSBC010000008">
    <property type="protein sequence ID" value="MFC3980185.1"/>
    <property type="molecule type" value="Genomic_DNA"/>
</dbReference>
<proteinExistence type="predicted"/>
<dbReference type="Pfam" id="PF25311">
    <property type="entry name" value="WDGH"/>
    <property type="match status" value="1"/>
</dbReference>
<feature type="domain" description="WDGH" evidence="1">
    <location>
        <begin position="127"/>
        <end position="181"/>
    </location>
</feature>
<keyword evidence="3" id="KW-1185">Reference proteome</keyword>
<evidence type="ECO:0000313" key="3">
    <source>
        <dbReference type="Proteomes" id="UP001595698"/>
    </source>
</evidence>
<accession>A0ABV8EYA6</accession>
<evidence type="ECO:0000259" key="1">
    <source>
        <dbReference type="Pfam" id="PF25311"/>
    </source>
</evidence>
<evidence type="ECO:0000313" key="2">
    <source>
        <dbReference type="EMBL" id="MFC3980185.1"/>
    </source>
</evidence>